<sequence length="175" mass="19297">MRHLAIGLALVLLTTACSQNAGEKNSAAGTGRVLVDTSFEDLEGWIPENPSLTQEKAHTGRYSIKIDPGTEFSLTYINQLYRLSPKRFNTVRLTAWGQLTAPGAAAVVFQITRADQTTAFYEKIDIKEVNEWGQINKVLTMPAVLNPADQVKIYLWRATATAPAYLDDLTLSVEP</sequence>
<dbReference type="OrthoDB" id="882450at2"/>
<dbReference type="RefSeq" id="WP_084444917.1">
    <property type="nucleotide sequence ID" value="NZ_FWWW01000064.1"/>
</dbReference>
<dbReference type="Pfam" id="PF02018">
    <property type="entry name" value="CBM_4_9"/>
    <property type="match status" value="1"/>
</dbReference>
<feature type="signal peptide" evidence="2">
    <location>
        <begin position="1"/>
        <end position="21"/>
    </location>
</feature>
<dbReference type="STRING" id="645990.SAMN00120144_2651"/>
<keyword evidence="1" id="KW-0378">Hydrolase</keyword>
<protein>
    <submittedName>
        <fullName evidence="4">Carbohydrate-binding CenC domain protein</fullName>
    </submittedName>
</protein>
<dbReference type="Proteomes" id="UP000192266">
    <property type="component" value="Unassembled WGS sequence"/>
</dbReference>
<evidence type="ECO:0000256" key="2">
    <source>
        <dbReference type="SAM" id="SignalP"/>
    </source>
</evidence>
<dbReference type="SUPFAM" id="SSF49785">
    <property type="entry name" value="Galactose-binding domain-like"/>
    <property type="match status" value="1"/>
</dbReference>
<keyword evidence="2" id="KW-0732">Signal</keyword>
<reference evidence="4 5" key="1">
    <citation type="submission" date="2017-04" db="EMBL/GenBank/DDBJ databases">
        <authorList>
            <person name="Afonso C.L."/>
            <person name="Miller P.J."/>
            <person name="Scott M.A."/>
            <person name="Spackman E."/>
            <person name="Goraichik I."/>
            <person name="Dimitrov K.M."/>
            <person name="Suarez D.L."/>
            <person name="Swayne D.E."/>
        </authorList>
    </citation>
    <scope>NUCLEOTIDE SEQUENCE [LARGE SCALE GENOMIC DNA]</scope>
    <source>
        <strain evidence="4 5">DSM 11622</strain>
    </source>
</reference>
<dbReference type="Gene3D" id="2.60.120.260">
    <property type="entry name" value="Galactose-binding domain-like"/>
    <property type="match status" value="1"/>
</dbReference>
<feature type="chain" id="PRO_5013162054" evidence="2">
    <location>
        <begin position="22"/>
        <end position="175"/>
    </location>
</feature>
<dbReference type="PROSITE" id="PS51257">
    <property type="entry name" value="PROKAR_LIPOPROTEIN"/>
    <property type="match status" value="1"/>
</dbReference>
<evidence type="ECO:0000313" key="5">
    <source>
        <dbReference type="Proteomes" id="UP000192266"/>
    </source>
</evidence>
<keyword evidence="5" id="KW-1185">Reference proteome</keyword>
<dbReference type="GO" id="GO:0016798">
    <property type="term" value="F:hydrolase activity, acting on glycosyl bonds"/>
    <property type="evidence" value="ECO:0007669"/>
    <property type="project" value="InterPro"/>
</dbReference>
<proteinExistence type="predicted"/>
<evidence type="ECO:0000256" key="1">
    <source>
        <dbReference type="ARBA" id="ARBA00022801"/>
    </source>
</evidence>
<dbReference type="AlphaFoldDB" id="A0A1W1VJL9"/>
<name>A0A1W1VJL9_9BACT</name>
<organism evidence="4 5">
    <name type="scientific">Hymenobacter roseosalivarius DSM 11622</name>
    <dbReference type="NCBI Taxonomy" id="645990"/>
    <lineage>
        <taxon>Bacteria</taxon>
        <taxon>Pseudomonadati</taxon>
        <taxon>Bacteroidota</taxon>
        <taxon>Cytophagia</taxon>
        <taxon>Cytophagales</taxon>
        <taxon>Hymenobacteraceae</taxon>
        <taxon>Hymenobacter</taxon>
    </lineage>
</organism>
<gene>
    <name evidence="4" type="ORF">SAMN00120144_2651</name>
</gene>
<dbReference type="EMBL" id="FWWW01000064">
    <property type="protein sequence ID" value="SMB93516.1"/>
    <property type="molecule type" value="Genomic_DNA"/>
</dbReference>
<evidence type="ECO:0000313" key="4">
    <source>
        <dbReference type="EMBL" id="SMB93516.1"/>
    </source>
</evidence>
<dbReference type="InterPro" id="IPR008979">
    <property type="entry name" value="Galactose-bd-like_sf"/>
</dbReference>
<evidence type="ECO:0000259" key="3">
    <source>
        <dbReference type="Pfam" id="PF02018"/>
    </source>
</evidence>
<accession>A0A1W1VJL9</accession>
<dbReference type="InterPro" id="IPR003305">
    <property type="entry name" value="CenC_carb-bd"/>
</dbReference>
<feature type="domain" description="CBM-cenC" evidence="3">
    <location>
        <begin position="34"/>
        <end position="156"/>
    </location>
</feature>